<accession>A0A0E0PRY3</accession>
<proteinExistence type="predicted"/>
<dbReference type="OMA" id="AYTSDHR"/>
<organism evidence="1 2">
    <name type="scientific">Oryza rufipogon</name>
    <name type="common">Brownbeard rice</name>
    <name type="synonym">Asian wild rice</name>
    <dbReference type="NCBI Taxonomy" id="4529"/>
    <lineage>
        <taxon>Eukaryota</taxon>
        <taxon>Viridiplantae</taxon>
        <taxon>Streptophyta</taxon>
        <taxon>Embryophyta</taxon>
        <taxon>Tracheophyta</taxon>
        <taxon>Spermatophyta</taxon>
        <taxon>Magnoliopsida</taxon>
        <taxon>Liliopsida</taxon>
        <taxon>Poales</taxon>
        <taxon>Poaceae</taxon>
        <taxon>BOP clade</taxon>
        <taxon>Oryzoideae</taxon>
        <taxon>Oryzeae</taxon>
        <taxon>Oryzinae</taxon>
        <taxon>Oryza</taxon>
    </lineage>
</organism>
<dbReference type="EnsemblPlants" id="ORUFI05G29630.1">
    <property type="protein sequence ID" value="ORUFI05G29630.1"/>
    <property type="gene ID" value="ORUFI05G29630"/>
</dbReference>
<dbReference type="HOGENOM" id="CLU_128996_0_0_1"/>
<dbReference type="Proteomes" id="UP000008022">
    <property type="component" value="Unassembled WGS sequence"/>
</dbReference>
<dbReference type="Gramene" id="ORUFI05G29630.1">
    <property type="protein sequence ID" value="ORUFI05G29630.1"/>
    <property type="gene ID" value="ORUFI05G29630"/>
</dbReference>
<name>A0A0E0PRY3_ORYRU</name>
<dbReference type="AlphaFoldDB" id="A0A0E0PRY3"/>
<keyword evidence="2" id="KW-1185">Reference proteome</keyword>
<dbReference type="eggNOG" id="ENOG502SF7W">
    <property type="taxonomic scope" value="Eukaryota"/>
</dbReference>
<dbReference type="PANTHER" id="PTHR33237:SF33">
    <property type="entry name" value="OS05G0588400 PROTEIN"/>
    <property type="match status" value="1"/>
</dbReference>
<reference evidence="1" key="2">
    <citation type="submission" date="2015-06" db="UniProtKB">
        <authorList>
            <consortium name="EnsemblPlants"/>
        </authorList>
    </citation>
    <scope>IDENTIFICATION</scope>
</reference>
<evidence type="ECO:0000313" key="1">
    <source>
        <dbReference type="EnsemblPlants" id="ORUFI05G29630.1"/>
    </source>
</evidence>
<reference evidence="2" key="1">
    <citation type="submission" date="2013-06" db="EMBL/GenBank/DDBJ databases">
        <authorList>
            <person name="Zhao Q."/>
        </authorList>
    </citation>
    <scope>NUCLEOTIDE SEQUENCE</scope>
    <source>
        <strain evidence="2">cv. W1943</strain>
    </source>
</reference>
<sequence length="179" mass="18916">MAVAYTSDHRHHHHHHDVVGRLSSLVALCGRGLSRASRRLLLLDRRCYGGGRSAPAKQDGGGGEAIWQRTILMGERCQPLDFDGAVHYDSFGRRMAAPRSASSLSSCCSSDSLGAATSEASYITSTSTCDDGLHSGGVAVLGQLEGALHLQAGSIRDDVPMIPTTLRTASGNWTRIAAS</sequence>
<dbReference type="STRING" id="4529.A0A0E0PRY3"/>
<dbReference type="PANTHER" id="PTHR33237">
    <property type="entry name" value="F2P16.13 PROTEIN-RELATED"/>
    <property type="match status" value="1"/>
</dbReference>
<evidence type="ECO:0000313" key="2">
    <source>
        <dbReference type="Proteomes" id="UP000008022"/>
    </source>
</evidence>
<protein>
    <submittedName>
        <fullName evidence="1">Uncharacterized protein</fullName>
    </submittedName>
</protein>